<accession>K0TEL7</accession>
<dbReference type="AlphaFoldDB" id="K0TEL7"/>
<dbReference type="EMBL" id="AGNL01002693">
    <property type="protein sequence ID" value="EJK75840.1"/>
    <property type="molecule type" value="Genomic_DNA"/>
</dbReference>
<evidence type="ECO:0000313" key="2">
    <source>
        <dbReference type="EMBL" id="EJK75840.1"/>
    </source>
</evidence>
<proteinExistence type="predicted"/>
<gene>
    <name evidence="2" type="ORF">THAOC_02420</name>
</gene>
<dbReference type="Proteomes" id="UP000266841">
    <property type="component" value="Unassembled WGS sequence"/>
</dbReference>
<comment type="caution">
    <text evidence="2">The sequence shown here is derived from an EMBL/GenBank/DDBJ whole genome shotgun (WGS) entry which is preliminary data.</text>
</comment>
<organism evidence="2 3">
    <name type="scientific">Thalassiosira oceanica</name>
    <name type="common">Marine diatom</name>
    <dbReference type="NCBI Taxonomy" id="159749"/>
    <lineage>
        <taxon>Eukaryota</taxon>
        <taxon>Sar</taxon>
        <taxon>Stramenopiles</taxon>
        <taxon>Ochrophyta</taxon>
        <taxon>Bacillariophyta</taxon>
        <taxon>Coscinodiscophyceae</taxon>
        <taxon>Thalassiosirophycidae</taxon>
        <taxon>Thalassiosirales</taxon>
        <taxon>Thalassiosiraceae</taxon>
        <taxon>Thalassiosira</taxon>
    </lineage>
</organism>
<keyword evidence="3" id="KW-1185">Reference proteome</keyword>
<protein>
    <submittedName>
        <fullName evidence="2">Uncharacterized protein</fullName>
    </submittedName>
</protein>
<name>K0TEL7_THAOC</name>
<evidence type="ECO:0000313" key="3">
    <source>
        <dbReference type="Proteomes" id="UP000266841"/>
    </source>
</evidence>
<evidence type="ECO:0000256" key="1">
    <source>
        <dbReference type="SAM" id="MobiDB-lite"/>
    </source>
</evidence>
<reference evidence="2 3" key="1">
    <citation type="journal article" date="2012" name="Genome Biol.">
        <title>Genome and low-iron response of an oceanic diatom adapted to chronic iron limitation.</title>
        <authorList>
            <person name="Lommer M."/>
            <person name="Specht M."/>
            <person name="Roy A.S."/>
            <person name="Kraemer L."/>
            <person name="Andreson R."/>
            <person name="Gutowska M.A."/>
            <person name="Wolf J."/>
            <person name="Bergner S.V."/>
            <person name="Schilhabel M.B."/>
            <person name="Klostermeier U.C."/>
            <person name="Beiko R.G."/>
            <person name="Rosenstiel P."/>
            <person name="Hippler M."/>
            <person name="Laroche J."/>
        </authorList>
    </citation>
    <scope>NUCLEOTIDE SEQUENCE [LARGE SCALE GENOMIC DNA]</scope>
    <source>
        <strain evidence="2 3">CCMP1005</strain>
    </source>
</reference>
<feature type="region of interest" description="Disordered" evidence="1">
    <location>
        <begin position="54"/>
        <end position="77"/>
    </location>
</feature>
<sequence length="77" mass="8359">MASLIFSYELHRGDWGDNIRESRLHIHPAKLSSASQRSVPVAQLERLSSHSGCDHVVGDGYVPSPLSPPPGPEKDSV</sequence>